<name>A0A177HKP9_9ACTN</name>
<dbReference type="EMBL" id="LOHS01000108">
    <property type="protein sequence ID" value="OAH11466.1"/>
    <property type="molecule type" value="Genomic_DNA"/>
</dbReference>
<reference evidence="3 4" key="1">
    <citation type="submission" date="2015-12" db="EMBL/GenBank/DDBJ databases">
        <title>Genome sequence of Streptomyces sp. G25.</title>
        <authorList>
            <person name="Poehlein A."/>
            <person name="Roettig A."/>
            <person name="Hiessl S."/>
            <person name="Hauschild P."/>
            <person name="Schauer J."/>
            <person name="Madkour M.H."/>
            <person name="Al-Ansari A.M."/>
            <person name="Almakishah N.H."/>
            <person name="Steinbuechel A."/>
            <person name="Daniel R."/>
        </authorList>
    </citation>
    <scope>NUCLEOTIDE SEQUENCE [LARGE SCALE GENOMIC DNA]</scope>
    <source>
        <strain evidence="3">G25</strain>
        <strain evidence="4">G25(2015)</strain>
    </source>
</reference>
<dbReference type="PATRIC" id="fig|1716141.3.peg.5401"/>
<dbReference type="EMBL" id="LOHS01000108">
    <property type="protein sequence ID" value="OAH11473.1"/>
    <property type="molecule type" value="Genomic_DNA"/>
</dbReference>
<feature type="compositionally biased region" description="Basic residues" evidence="1">
    <location>
        <begin position="60"/>
        <end position="74"/>
    </location>
</feature>
<proteinExistence type="predicted"/>
<accession>A0A177HKP9</accession>
<evidence type="ECO:0000256" key="1">
    <source>
        <dbReference type="SAM" id="MobiDB-lite"/>
    </source>
</evidence>
<comment type="caution">
    <text evidence="3">The sequence shown here is derived from an EMBL/GenBank/DDBJ whole genome shotgun (WGS) entry which is preliminary data.</text>
</comment>
<gene>
    <name evidence="2" type="ORF">STSP_51390</name>
    <name evidence="3" type="ORF">STSP_51460</name>
</gene>
<sequence>MASAAPASVPGPPRDGGLKCRQSLISQMAAPKVTEVPFLAFLDEERPLRTDAIAHLAVHRHDHRRRIDVRRRTHSMSSNPPRSPTIVGRAVLKTKPTLGGP</sequence>
<evidence type="ECO:0000313" key="2">
    <source>
        <dbReference type="EMBL" id="OAH11466.1"/>
    </source>
</evidence>
<organism evidence="3 4">
    <name type="scientific">Streptomyces jeddahensis</name>
    <dbReference type="NCBI Taxonomy" id="1716141"/>
    <lineage>
        <taxon>Bacteria</taxon>
        <taxon>Bacillati</taxon>
        <taxon>Actinomycetota</taxon>
        <taxon>Actinomycetes</taxon>
        <taxon>Kitasatosporales</taxon>
        <taxon>Streptomycetaceae</taxon>
        <taxon>Streptomyces</taxon>
    </lineage>
</organism>
<evidence type="ECO:0000313" key="4">
    <source>
        <dbReference type="Proteomes" id="UP000077381"/>
    </source>
</evidence>
<evidence type="ECO:0000313" key="3">
    <source>
        <dbReference type="EMBL" id="OAH11473.1"/>
    </source>
</evidence>
<feature type="region of interest" description="Disordered" evidence="1">
    <location>
        <begin position="60"/>
        <end position="101"/>
    </location>
</feature>
<dbReference type="AlphaFoldDB" id="A0A177HKP9"/>
<keyword evidence="4" id="KW-1185">Reference proteome</keyword>
<protein>
    <submittedName>
        <fullName evidence="3">Uncharacterized protein</fullName>
    </submittedName>
</protein>
<dbReference type="Proteomes" id="UP000077381">
    <property type="component" value="Unassembled WGS sequence"/>
</dbReference>